<dbReference type="InterPro" id="IPR000198">
    <property type="entry name" value="RhoGAP_dom"/>
</dbReference>
<comment type="caution">
    <text evidence="8">The sequence shown here is derived from an EMBL/GenBank/DDBJ whole genome shotgun (WGS) entry which is preliminary data.</text>
</comment>
<protein>
    <submittedName>
        <fullName evidence="8">Uncharacterized protein</fullName>
    </submittedName>
</protein>
<gene>
    <name evidence="8" type="ORF">HPULCUR_004565</name>
</gene>
<sequence>MLNEESSVIVCERDYYEQSSFKCHQCNQSITKDNYEVIGDYKYHRHCLHCPGCTIVKNLPPSSCTIIKEQEEEEDSFERYDYNGRPYCRYHYSLIKGTECVGCGQAVLHQYMDLVNTDGKWHPECYMIMKYWHVELIDLQPILQSDYKSKQQLVLIQNDIEYVRYLSCDLPTQKLSDQLVLFIDNLCQTNVHNIESLTKLASVLSQYTRDLVKLSLQQTIILKTQDNDLIDQVLKIYSTKSMKQPTTLLCLNHNLRLIDLAMSRLAFVLNIKPQEVNSTSNIHQLTHPDITNNLKRSKSTSKKQQHQQQQQQQQQPDLMTKNTSRIDTIRRALTTSRTKKDGSSSSTTPSRSNSIFSSRRDQKSYSLHNPSTPPLYISLPDVEQLHTTPPLSPPSSSANQQIWTIPNYLPDLTQQQDCIIRHIAVLYIESHVVNDCILLDDLLLENNNKKSSSSLWGKLKTHILTPNENNMATLQQLGNNNDKKIGVSLSNISNGSLSSQQQQKTVEIQNFEYWKTQCPSVGSCFSSSSYAPGFIKDCILAMIDQDVNTEGIFRKNGNIRVLKEMCEQLDDVHQQRDDWLNFFRDQHIIQLAAFLKRYLRELPEPLLTTRLHKLFLTSNDNPDKIALIHYGICLLPKVNRDILLLVLSLLNWVAKHSGENKMDFENLARVMAPNILYSHKKQSSSSCVDVSLCHGEIRVVATMIEYYDTFIKVPNDFTVLLENPKMAEYLYNNSIDLTCSKHFLKTYSSLLKLKKDIASSEPVLPPSPSTSTL</sequence>
<keyword evidence="9" id="KW-1185">Reference proteome</keyword>
<evidence type="ECO:0000313" key="8">
    <source>
        <dbReference type="EMBL" id="GAA5799155.1"/>
    </source>
</evidence>
<dbReference type="PANTHER" id="PTHR14963">
    <property type="entry name" value="RHO GTPASE ACTIVATING PROTEIN 18,19-RELATED"/>
    <property type="match status" value="1"/>
</dbReference>
<dbReference type="SUPFAM" id="SSF57716">
    <property type="entry name" value="Glucocorticoid receptor-like (DNA-binding domain)"/>
    <property type="match status" value="2"/>
</dbReference>
<dbReference type="SMART" id="SM00324">
    <property type="entry name" value="RhoGAP"/>
    <property type="match status" value="1"/>
</dbReference>
<dbReference type="Pfam" id="PF00620">
    <property type="entry name" value="RhoGAP"/>
    <property type="match status" value="1"/>
</dbReference>
<feature type="compositionally biased region" description="Basic residues" evidence="5">
    <location>
        <begin position="295"/>
        <end position="305"/>
    </location>
</feature>
<keyword evidence="3 4" id="KW-0862">Zinc</keyword>
<organism evidence="8 9">
    <name type="scientific">Helicostylum pulchrum</name>
    <dbReference type="NCBI Taxonomy" id="562976"/>
    <lineage>
        <taxon>Eukaryota</taxon>
        <taxon>Fungi</taxon>
        <taxon>Fungi incertae sedis</taxon>
        <taxon>Mucoromycota</taxon>
        <taxon>Mucoromycotina</taxon>
        <taxon>Mucoromycetes</taxon>
        <taxon>Mucorales</taxon>
        <taxon>Mucorineae</taxon>
        <taxon>Mucoraceae</taxon>
        <taxon>Helicostylum</taxon>
    </lineage>
</organism>
<dbReference type="CDD" id="cd08368">
    <property type="entry name" value="LIM"/>
    <property type="match status" value="1"/>
</dbReference>
<evidence type="ECO:0000256" key="5">
    <source>
        <dbReference type="SAM" id="MobiDB-lite"/>
    </source>
</evidence>
<name>A0ABP9XWJ4_9FUNG</name>
<feature type="compositionally biased region" description="Low complexity" evidence="5">
    <location>
        <begin position="343"/>
        <end position="357"/>
    </location>
</feature>
<dbReference type="PROSITE" id="PS50238">
    <property type="entry name" value="RHOGAP"/>
    <property type="match status" value="1"/>
</dbReference>
<dbReference type="SUPFAM" id="SSF48350">
    <property type="entry name" value="GTPase activation domain, GAP"/>
    <property type="match status" value="1"/>
</dbReference>
<evidence type="ECO:0000259" key="7">
    <source>
        <dbReference type="PROSITE" id="PS50238"/>
    </source>
</evidence>
<feature type="region of interest" description="Disordered" evidence="5">
    <location>
        <begin position="280"/>
        <end position="377"/>
    </location>
</feature>
<feature type="compositionally biased region" description="Polar residues" evidence="5">
    <location>
        <begin position="280"/>
        <end position="294"/>
    </location>
</feature>
<feature type="compositionally biased region" description="Low complexity" evidence="5">
    <location>
        <begin position="306"/>
        <end position="315"/>
    </location>
</feature>
<dbReference type="PROSITE" id="PS50023">
    <property type="entry name" value="LIM_DOMAIN_2"/>
    <property type="match status" value="1"/>
</dbReference>
<evidence type="ECO:0000259" key="6">
    <source>
        <dbReference type="PROSITE" id="PS50023"/>
    </source>
</evidence>
<feature type="compositionally biased region" description="Polar residues" evidence="5">
    <location>
        <begin position="316"/>
        <end position="326"/>
    </location>
</feature>
<proteinExistence type="predicted"/>
<reference evidence="8 9" key="1">
    <citation type="submission" date="2024-04" db="EMBL/GenBank/DDBJ databases">
        <title>genome sequences of Mucor flavus KT1a and Helicostylum pulchrum KT1b strains isolation_sourced from the surface of a dry-aged beef.</title>
        <authorList>
            <person name="Toyotome T."/>
            <person name="Hosono M."/>
            <person name="Torimaru M."/>
            <person name="Fukuda K."/>
            <person name="Mikami N."/>
        </authorList>
    </citation>
    <scope>NUCLEOTIDE SEQUENCE [LARGE SCALE GENOMIC DNA]</scope>
    <source>
        <strain evidence="8 9">KT1b</strain>
    </source>
</reference>
<dbReference type="InterPro" id="IPR008936">
    <property type="entry name" value="Rho_GTPase_activation_prot"/>
</dbReference>
<evidence type="ECO:0000256" key="4">
    <source>
        <dbReference type="PROSITE-ProRule" id="PRU00125"/>
    </source>
</evidence>
<dbReference type="InterPro" id="IPR001781">
    <property type="entry name" value="Znf_LIM"/>
</dbReference>
<keyword evidence="2 4" id="KW-0479">Metal-binding</keyword>
<dbReference type="PANTHER" id="PTHR14963:SF7">
    <property type="entry name" value="RHO GTPASE-ACTIVATING PROTEIN 19"/>
    <property type="match status" value="1"/>
</dbReference>
<dbReference type="Gene3D" id="1.10.555.10">
    <property type="entry name" value="Rho GTPase activation protein"/>
    <property type="match status" value="1"/>
</dbReference>
<evidence type="ECO:0000313" key="9">
    <source>
        <dbReference type="Proteomes" id="UP001476247"/>
    </source>
</evidence>
<evidence type="ECO:0000256" key="3">
    <source>
        <dbReference type="ARBA" id="ARBA00022833"/>
    </source>
</evidence>
<dbReference type="EMBL" id="BAABUJ010000012">
    <property type="protein sequence ID" value="GAA5799155.1"/>
    <property type="molecule type" value="Genomic_DNA"/>
</dbReference>
<evidence type="ECO:0000256" key="1">
    <source>
        <dbReference type="ARBA" id="ARBA00022468"/>
    </source>
</evidence>
<evidence type="ECO:0000256" key="2">
    <source>
        <dbReference type="ARBA" id="ARBA00022723"/>
    </source>
</evidence>
<dbReference type="Proteomes" id="UP001476247">
    <property type="component" value="Unassembled WGS sequence"/>
</dbReference>
<keyword evidence="1" id="KW-0343">GTPase activation</keyword>
<feature type="domain" description="Rho-GAP" evidence="7">
    <location>
        <begin position="519"/>
        <end position="711"/>
    </location>
</feature>
<accession>A0ABP9XWJ4</accession>
<dbReference type="Gene3D" id="2.10.110.10">
    <property type="entry name" value="Cysteine Rich Protein"/>
    <property type="match status" value="1"/>
</dbReference>
<keyword evidence="4" id="KW-0440">LIM domain</keyword>
<feature type="domain" description="LIM zinc-binding" evidence="6">
    <location>
        <begin position="21"/>
        <end position="98"/>
    </location>
</feature>